<keyword evidence="3" id="KW-1185">Reference proteome</keyword>
<evidence type="ECO:0000259" key="1">
    <source>
        <dbReference type="Pfam" id="PF01872"/>
    </source>
</evidence>
<dbReference type="Gene3D" id="3.40.430.10">
    <property type="entry name" value="Dihydrofolate Reductase, subunit A"/>
    <property type="match status" value="1"/>
</dbReference>
<gene>
    <name evidence="2" type="ORF">ACFPWU_11100</name>
</gene>
<dbReference type="SUPFAM" id="SSF53597">
    <property type="entry name" value="Dihydrofolate reductase-like"/>
    <property type="match status" value="1"/>
</dbReference>
<dbReference type="PANTHER" id="PTHR38011">
    <property type="entry name" value="DIHYDROFOLATE REDUCTASE FAMILY PROTEIN (AFU_ORTHOLOGUE AFUA_8G06820)"/>
    <property type="match status" value="1"/>
</dbReference>
<dbReference type="Proteomes" id="UP001596098">
    <property type="component" value="Unassembled WGS sequence"/>
</dbReference>
<dbReference type="InterPro" id="IPR002734">
    <property type="entry name" value="RibDG_C"/>
</dbReference>
<proteinExistence type="predicted"/>
<dbReference type="InterPro" id="IPR050765">
    <property type="entry name" value="Riboflavin_Biosynth_HTPR"/>
</dbReference>
<name>A0ABW1R0T3_9ACTN</name>
<dbReference type="EMBL" id="JBHSQI010000005">
    <property type="protein sequence ID" value="MFC6154203.1"/>
    <property type="molecule type" value="Genomic_DNA"/>
</dbReference>
<dbReference type="PANTHER" id="PTHR38011:SF11">
    <property type="entry name" value="2,5-DIAMINO-6-RIBOSYLAMINO-4(3H)-PYRIMIDINONE 5'-PHOSPHATE REDUCTASE"/>
    <property type="match status" value="1"/>
</dbReference>
<feature type="domain" description="Bacterial bifunctional deaminase-reductase C-terminal" evidence="1">
    <location>
        <begin position="109"/>
        <end position="162"/>
    </location>
</feature>
<dbReference type="Pfam" id="PF01872">
    <property type="entry name" value="RibD_C"/>
    <property type="match status" value="1"/>
</dbReference>
<dbReference type="InterPro" id="IPR024072">
    <property type="entry name" value="DHFR-like_dom_sf"/>
</dbReference>
<evidence type="ECO:0000313" key="2">
    <source>
        <dbReference type="EMBL" id="MFC6154203.1"/>
    </source>
</evidence>
<dbReference type="RefSeq" id="WP_128221609.1">
    <property type="nucleotide sequence ID" value="NZ_CP034929.1"/>
</dbReference>
<reference evidence="3" key="1">
    <citation type="journal article" date="2019" name="Int. J. Syst. Evol. Microbiol.">
        <title>The Global Catalogue of Microorganisms (GCM) 10K type strain sequencing project: providing services to taxonomists for standard genome sequencing and annotation.</title>
        <authorList>
            <consortium name="The Broad Institute Genomics Platform"/>
            <consortium name="The Broad Institute Genome Sequencing Center for Infectious Disease"/>
            <person name="Wu L."/>
            <person name="Ma J."/>
        </authorList>
    </citation>
    <scope>NUCLEOTIDE SEQUENCE [LARGE SCALE GENOMIC DNA]</scope>
    <source>
        <strain evidence="3">DFY28</strain>
    </source>
</reference>
<sequence length="180" mass="19537">MATLFYTGCSLDGFIATRDHDLTWLTTRSIESERDMGYGTFVPRIGAAVMGASTWQWMLDAGESAFMGGVPTVVLTHREFEPVEGMRFTAADDDDDALRRIHAGLVVAAGDKDVWVVGGGALAARLAGLGLVDEFWVQFAPVTLGEGQPLCPGHVELRLLDVVRNGDFVCTRYAVEESRP</sequence>
<accession>A0ABW1R0T3</accession>
<organism evidence="2 3">
    <name type="scientific">Nocardioides yefusunii</name>
    <dbReference type="NCBI Taxonomy" id="2500546"/>
    <lineage>
        <taxon>Bacteria</taxon>
        <taxon>Bacillati</taxon>
        <taxon>Actinomycetota</taxon>
        <taxon>Actinomycetes</taxon>
        <taxon>Propionibacteriales</taxon>
        <taxon>Nocardioidaceae</taxon>
        <taxon>Nocardioides</taxon>
    </lineage>
</organism>
<protein>
    <submittedName>
        <fullName evidence="2">Dihydrofolate reductase family protein</fullName>
    </submittedName>
</protein>
<evidence type="ECO:0000313" key="3">
    <source>
        <dbReference type="Proteomes" id="UP001596098"/>
    </source>
</evidence>
<comment type="caution">
    <text evidence="2">The sequence shown here is derived from an EMBL/GenBank/DDBJ whole genome shotgun (WGS) entry which is preliminary data.</text>
</comment>